<reference evidence="2" key="1">
    <citation type="submission" date="2016-03" db="EMBL/GenBank/DDBJ databases">
        <authorList>
            <person name="Ma C."/>
            <person name="Zhou S."/>
            <person name="Yang G."/>
        </authorList>
    </citation>
    <scope>NUCLEOTIDE SEQUENCE [LARGE SCALE GENOMIC DNA]</scope>
    <source>
        <strain evidence="2">SgZ-1</strain>
    </source>
</reference>
<dbReference type="Proteomes" id="UP000036902">
    <property type="component" value="Chromosome"/>
</dbReference>
<evidence type="ECO:0000313" key="1">
    <source>
        <dbReference type="EMBL" id="AMO35971.1"/>
    </source>
</evidence>
<organism evidence="1 2">
    <name type="scientific">Thauera humireducens</name>
    <dbReference type="NCBI Taxonomy" id="1134435"/>
    <lineage>
        <taxon>Bacteria</taxon>
        <taxon>Pseudomonadati</taxon>
        <taxon>Pseudomonadota</taxon>
        <taxon>Betaproteobacteria</taxon>
        <taxon>Rhodocyclales</taxon>
        <taxon>Zoogloeaceae</taxon>
        <taxon>Thauera</taxon>
    </lineage>
</organism>
<evidence type="ECO:0000313" key="2">
    <source>
        <dbReference type="Proteomes" id="UP000036902"/>
    </source>
</evidence>
<name>A0A140IDZ6_9RHOO</name>
<gene>
    <name evidence="1" type="ORF">AC731_002850</name>
</gene>
<dbReference type="RefSeq" id="WP_004253261.1">
    <property type="nucleotide sequence ID" value="NZ_CP014646.1"/>
</dbReference>
<dbReference type="EMBL" id="CP014646">
    <property type="protein sequence ID" value="AMO35971.1"/>
    <property type="molecule type" value="Genomic_DNA"/>
</dbReference>
<keyword evidence="2" id="KW-1185">Reference proteome</keyword>
<sequence length="62" mass="7037">MELECGRTYVIRLCSGELREWRFDGRDARGLAWWRDVETGLGFSEAGLLYAWEILPAGEGDG</sequence>
<proteinExistence type="predicted"/>
<dbReference type="STRING" id="1134435.AC731_002850"/>
<protein>
    <submittedName>
        <fullName evidence="1">Uncharacterized protein</fullName>
    </submittedName>
</protein>
<accession>A0A140IDZ6</accession>
<dbReference type="KEGG" id="thu:AC731_002850"/>
<dbReference type="AlphaFoldDB" id="A0A140IDZ6"/>